<feature type="compositionally biased region" description="Basic residues" evidence="1">
    <location>
        <begin position="1456"/>
        <end position="1468"/>
    </location>
</feature>
<name>A0A9P5VM32_9FUNG</name>
<feature type="region of interest" description="Disordered" evidence="1">
    <location>
        <begin position="1323"/>
        <end position="1502"/>
    </location>
</feature>
<feature type="compositionally biased region" description="Basic and acidic residues" evidence="1">
    <location>
        <begin position="513"/>
        <end position="534"/>
    </location>
</feature>
<reference evidence="3" key="1">
    <citation type="journal article" date="2020" name="Fungal Divers.">
        <title>Resolving the Mortierellaceae phylogeny through synthesis of multi-gene phylogenetics and phylogenomics.</title>
        <authorList>
            <person name="Vandepol N."/>
            <person name="Liber J."/>
            <person name="Desiro A."/>
            <person name="Na H."/>
            <person name="Kennedy M."/>
            <person name="Barry K."/>
            <person name="Grigoriev I.V."/>
            <person name="Miller A.N."/>
            <person name="O'Donnell K."/>
            <person name="Stajich J.E."/>
            <person name="Bonito G."/>
        </authorList>
    </citation>
    <scope>NUCLEOTIDE SEQUENCE</scope>
    <source>
        <strain evidence="3">NVP1</strain>
    </source>
</reference>
<feature type="compositionally biased region" description="Polar residues" evidence="1">
    <location>
        <begin position="758"/>
        <end position="769"/>
    </location>
</feature>
<feature type="region of interest" description="Disordered" evidence="1">
    <location>
        <begin position="68"/>
        <end position="172"/>
    </location>
</feature>
<feature type="region of interest" description="Disordered" evidence="1">
    <location>
        <begin position="757"/>
        <end position="815"/>
    </location>
</feature>
<sequence length="1502" mass="163183">MSALASLDPCRLANRNYDPNADTKLIAIRVRYVSKDLWIRIDIPRNIPVHQARDLILKKCQLTLAPPSAPSSLAETSLQDDSPTPTGPNFPDIDAPSRDIFSGTDTNTESQRALADKLLAPDPNRTPTNKTARKANGSIQTSRSDNSISKSLKSNNSSGSDKEALRSPTLTDDDRRLDADKLVERLAMFSDCLNGIGEQANVNYSGKHFERELPALSDIMADCPDDGPPASESMKKECESWRASFGLFWVANGHWLDDSRLMNSYSLEPHDLLELQLRNHYIQLPPPGGHLNYSDHYAEGVLFKLSKKSRPSLLTGNGKDSTGVWKERWVVLQGTKLLIYHKRKDTTKKTIQLPTPLQMVTRVLPPNSRHQYKFTMSTAATMSSTLIALDMSPDPNAPKLCFRGASENELSHWIRIFNSLNNEDPLRSPACDLDGPASARLDQGLTMGTGLSGFSPERKRNHTSHSIGSNSTTINFISPTLISNAMVAFSNLGNHTQNGHGGDYHRSLSLGAPDRKDAPLLHHPLKEDSRRRAITEPYVMPHLSRNGKTKGPGTESTQPRSMDVSNVSEAPFRLDSPPGRKRRPVLGTEYLDNASQVLLATSSARSSTAPLYSGYIWLYVPPTSKAMGTNYSNSTNESGRYIKCFAAINDHGHFQWVEVKKQTDLETEQESKSEAGVGPTAPPRSSYGIQLKPKKDTNQRLPPPPPSEPSEQDGENPVSRPSSGIVHATMAHKLRLFFFCIRIPQEALAQVMLEMASGSPTSRSQNKTPPSGKARHRLSSSVSALGSSALPPLPSKSQSLSGSVSKGMTKNSTWPAMSPLQQLHQDRPQDGYGALLFPENLLTTSPGSQSQPVGHRRLSTSLKSNKDDNALSPSSSVDLRSSSDVLVRAQFLQTAAALTQQLSVSSSSDTQSQSTLSQPPSSPPMSSPKARLSLGETVSAKKSNIPDSALAYESVIHDRAVQSGPGRLDTNRSEESELFSKCPFLETSQDEGGQKFVTLKGYTETEEGWKILQSALERFIDPIQDRLSALPPEDTLIPSYTFLTSPETRLSEKAEMYLSAKANLLEEANLQASIAAAAVATSVAESLEVRSPTPDQVTVSSAPYGPTVQFKGTSVLHRLMNLSGGGDRDKNKGSTLSPPTPEQYSRQGLFVDTNGGAPGSPLTPTGAEMSIKRGVSPGGALSQSVGTATGMFRPRHRLNQQRSADELTKMAGYYGQSDFKNGIGLGMYLTSTAMGENGSSSRGPHNHRHPRPRDKHRNGDEQDHSKFDEGHHYHHHPGHHYSTSNSNGPVPRSMSLTAATSSHHVNTMVMLTGELDNVPKRAGRSSMYSLQSPIATRAHGGRDDEDGDIKGGIVSGIMDLDNMMSDNHSSNQDKGSRDVSPPSSSSSSGKREGAAKDTKGKFSPLIVSSPRMGGRSIGGEDLDVSQHPFDQGDSRHLDDDRELSKMAQGRDNHQNAHSHHSHHHHHHNSSVDKDKTQKPHTVLGAGKAAVSGVFGKIRKSVG</sequence>
<feature type="compositionally biased region" description="Basic residues" evidence="1">
    <location>
        <begin position="1244"/>
        <end position="1256"/>
    </location>
</feature>
<protein>
    <recommendedName>
        <fullName evidence="2">PH domain-containing protein</fullName>
    </recommendedName>
</protein>
<dbReference type="InterPro" id="IPR001849">
    <property type="entry name" value="PH_domain"/>
</dbReference>
<evidence type="ECO:0000259" key="2">
    <source>
        <dbReference type="PROSITE" id="PS50003"/>
    </source>
</evidence>
<feature type="compositionally biased region" description="Polar residues" evidence="1">
    <location>
        <begin position="841"/>
        <end position="852"/>
    </location>
</feature>
<accession>A0A9P5VM32</accession>
<evidence type="ECO:0000256" key="1">
    <source>
        <dbReference type="SAM" id="MobiDB-lite"/>
    </source>
</evidence>
<dbReference type="PROSITE" id="PS50003">
    <property type="entry name" value="PH_DOMAIN"/>
    <property type="match status" value="1"/>
</dbReference>
<dbReference type="Pfam" id="PF00169">
    <property type="entry name" value="PH"/>
    <property type="match status" value="1"/>
</dbReference>
<feature type="compositionally biased region" description="Basic and acidic residues" evidence="1">
    <location>
        <begin position="1389"/>
        <end position="1400"/>
    </location>
</feature>
<feature type="compositionally biased region" description="Polar residues" evidence="1">
    <location>
        <begin position="554"/>
        <end position="568"/>
    </location>
</feature>
<feature type="compositionally biased region" description="Polar residues" evidence="1">
    <location>
        <begin position="70"/>
        <end position="84"/>
    </location>
</feature>
<keyword evidence="4" id="KW-1185">Reference proteome</keyword>
<organism evidence="3 4">
    <name type="scientific">Podila minutissima</name>
    <dbReference type="NCBI Taxonomy" id="64525"/>
    <lineage>
        <taxon>Eukaryota</taxon>
        <taxon>Fungi</taxon>
        <taxon>Fungi incertae sedis</taxon>
        <taxon>Mucoromycota</taxon>
        <taxon>Mortierellomycotina</taxon>
        <taxon>Mortierellomycetes</taxon>
        <taxon>Mortierellales</taxon>
        <taxon>Mortierellaceae</taxon>
        <taxon>Podila</taxon>
    </lineage>
</organism>
<feature type="region of interest" description="Disordered" evidence="1">
    <location>
        <begin position="1120"/>
        <end position="1199"/>
    </location>
</feature>
<feature type="compositionally biased region" description="Low complexity" evidence="1">
    <location>
        <begin position="142"/>
        <end position="159"/>
    </location>
</feature>
<feature type="compositionally biased region" description="Low complexity" evidence="1">
    <location>
        <begin position="903"/>
        <end position="919"/>
    </location>
</feature>
<feature type="region of interest" description="Disordered" evidence="1">
    <location>
        <begin position="903"/>
        <end position="931"/>
    </location>
</feature>
<feature type="compositionally biased region" description="Basic and acidic residues" evidence="1">
    <location>
        <begin position="1257"/>
        <end position="1271"/>
    </location>
</feature>
<proteinExistence type="predicted"/>
<feature type="domain" description="PH" evidence="2">
    <location>
        <begin position="295"/>
        <end position="422"/>
    </location>
</feature>
<feature type="compositionally biased region" description="Polar residues" evidence="1">
    <location>
        <begin position="1364"/>
        <end position="1373"/>
    </location>
</feature>
<comment type="caution">
    <text evidence="3">The sequence shown here is derived from an EMBL/GenBank/DDBJ whole genome shotgun (WGS) entry which is preliminary data.</text>
</comment>
<dbReference type="InterPro" id="IPR011993">
    <property type="entry name" value="PH-like_dom_sf"/>
</dbReference>
<feature type="region of interest" description="Disordered" evidence="1">
    <location>
        <begin position="1234"/>
        <end position="1295"/>
    </location>
</feature>
<dbReference type="SMART" id="SM00233">
    <property type="entry name" value="PH"/>
    <property type="match status" value="1"/>
</dbReference>
<dbReference type="Gene3D" id="2.30.29.30">
    <property type="entry name" value="Pleckstrin-homology domain (PH domain)/Phosphotyrosine-binding domain (PTB)"/>
    <property type="match status" value="1"/>
</dbReference>
<feature type="region of interest" description="Disordered" evidence="1">
    <location>
        <begin position="840"/>
        <end position="879"/>
    </location>
</feature>
<dbReference type="Proteomes" id="UP000696485">
    <property type="component" value="Unassembled WGS sequence"/>
</dbReference>
<feature type="compositionally biased region" description="Polar residues" evidence="1">
    <location>
        <begin position="1133"/>
        <end position="1146"/>
    </location>
</feature>
<feature type="compositionally biased region" description="Low complexity" evidence="1">
    <location>
        <begin position="779"/>
        <end position="806"/>
    </location>
</feature>
<feature type="region of interest" description="Disordered" evidence="1">
    <location>
        <begin position="665"/>
        <end position="723"/>
    </location>
</feature>
<feature type="compositionally biased region" description="Basic and acidic residues" evidence="1">
    <location>
        <begin position="1430"/>
        <end position="1454"/>
    </location>
</feature>
<dbReference type="EMBL" id="JAAAUY010000304">
    <property type="protein sequence ID" value="KAF9331728.1"/>
    <property type="molecule type" value="Genomic_DNA"/>
</dbReference>
<dbReference type="SUPFAM" id="SSF50729">
    <property type="entry name" value="PH domain-like"/>
    <property type="match status" value="1"/>
</dbReference>
<feature type="region of interest" description="Disordered" evidence="1">
    <location>
        <begin position="498"/>
        <end position="581"/>
    </location>
</feature>
<feature type="compositionally biased region" description="Polar residues" evidence="1">
    <location>
        <begin position="1282"/>
        <end position="1295"/>
    </location>
</feature>
<dbReference type="CDD" id="cd00821">
    <property type="entry name" value="PH"/>
    <property type="match status" value="1"/>
</dbReference>
<gene>
    <name evidence="3" type="ORF">BG006_005420</name>
</gene>
<evidence type="ECO:0000313" key="4">
    <source>
        <dbReference type="Proteomes" id="UP000696485"/>
    </source>
</evidence>
<evidence type="ECO:0000313" key="3">
    <source>
        <dbReference type="EMBL" id="KAF9331728.1"/>
    </source>
</evidence>